<dbReference type="PANTHER" id="PTHR11558">
    <property type="entry name" value="SPERMIDINE/SPERMINE SYNTHASE"/>
    <property type="match status" value="1"/>
</dbReference>
<dbReference type="Pfam" id="PF17284">
    <property type="entry name" value="Spermine_synt_N"/>
    <property type="match status" value="1"/>
</dbReference>
<dbReference type="NCBIfam" id="NF002010">
    <property type="entry name" value="PRK00811.1"/>
    <property type="match status" value="1"/>
</dbReference>
<evidence type="ECO:0000256" key="7">
    <source>
        <dbReference type="RuleBase" id="RU003836"/>
    </source>
</evidence>
<feature type="binding site" evidence="5">
    <location>
        <position position="62"/>
    </location>
    <ligand>
        <name>spermidine</name>
        <dbReference type="ChEBI" id="CHEBI:57834"/>
    </ligand>
</feature>
<dbReference type="InterPro" id="IPR030373">
    <property type="entry name" value="PABS_CS"/>
</dbReference>
<dbReference type="EMBL" id="VHSH01000001">
    <property type="protein sequence ID" value="TQV83456.1"/>
    <property type="molecule type" value="Genomic_DNA"/>
</dbReference>
<dbReference type="InterPro" id="IPR001045">
    <property type="entry name" value="Spermi_synthase"/>
</dbReference>
<dbReference type="InterPro" id="IPR037163">
    <property type="entry name" value="Spermidine_synt_N_sf"/>
</dbReference>
<comment type="catalytic activity">
    <reaction evidence="5 8">
        <text>S-adenosyl 3-(methylsulfanyl)propylamine + putrescine = S-methyl-5'-thioadenosine + spermidine + H(+)</text>
        <dbReference type="Rhea" id="RHEA:12721"/>
        <dbReference type="ChEBI" id="CHEBI:15378"/>
        <dbReference type="ChEBI" id="CHEBI:17509"/>
        <dbReference type="ChEBI" id="CHEBI:57443"/>
        <dbReference type="ChEBI" id="CHEBI:57834"/>
        <dbReference type="ChEBI" id="CHEBI:326268"/>
        <dbReference type="EC" id="2.5.1.16"/>
    </reaction>
</comment>
<dbReference type="Gene3D" id="3.40.50.150">
    <property type="entry name" value="Vaccinia Virus protein VP39"/>
    <property type="match status" value="1"/>
</dbReference>
<protein>
    <recommendedName>
        <fullName evidence="5">Polyamine aminopropyltransferase</fullName>
    </recommendedName>
    <alternativeName>
        <fullName evidence="5">Putrescine aminopropyltransferase</fullName>
        <shortName evidence="5">PAPT</shortName>
    </alternativeName>
    <alternativeName>
        <fullName evidence="5">Spermidine synthase</fullName>
        <shortName evidence="5">SPDS</shortName>
        <shortName evidence="5">SPDSY</shortName>
        <ecNumber evidence="5">2.5.1.16</ecNumber>
    </alternativeName>
</protein>
<dbReference type="NCBIfam" id="TIGR00417">
    <property type="entry name" value="speE"/>
    <property type="match status" value="1"/>
</dbReference>
<dbReference type="HAMAP" id="MF_00198">
    <property type="entry name" value="Spermidine_synth"/>
    <property type="match status" value="1"/>
</dbReference>
<dbReference type="PROSITE" id="PS01330">
    <property type="entry name" value="PABS_1"/>
    <property type="match status" value="1"/>
</dbReference>
<feature type="binding site" evidence="5">
    <location>
        <begin position="138"/>
        <end position="139"/>
    </location>
    <ligand>
        <name>S-methyl-5'-thioadenosine</name>
        <dbReference type="ChEBI" id="CHEBI:17509"/>
    </ligand>
</feature>
<dbReference type="GO" id="GO:0004766">
    <property type="term" value="F:spermidine synthase activity"/>
    <property type="evidence" value="ECO:0007669"/>
    <property type="project" value="UniProtKB-UniRule"/>
</dbReference>
<keyword evidence="11" id="KW-1185">Reference proteome</keyword>
<dbReference type="UniPathway" id="UPA00248">
    <property type="reaction ID" value="UER00314"/>
</dbReference>
<dbReference type="GO" id="GO:0005829">
    <property type="term" value="C:cytosol"/>
    <property type="evidence" value="ECO:0007669"/>
    <property type="project" value="TreeGrafter"/>
</dbReference>
<feature type="binding site" evidence="5">
    <location>
        <position position="163"/>
    </location>
    <ligand>
        <name>S-methyl-5'-thioadenosine</name>
        <dbReference type="ChEBI" id="CHEBI:17509"/>
    </ligand>
</feature>
<dbReference type="PROSITE" id="PS51006">
    <property type="entry name" value="PABS_2"/>
    <property type="match status" value="1"/>
</dbReference>
<dbReference type="GO" id="GO:0008295">
    <property type="term" value="P:spermidine biosynthetic process"/>
    <property type="evidence" value="ECO:0007669"/>
    <property type="project" value="UniProtKB-UniRule"/>
</dbReference>
<evidence type="ECO:0000259" key="9">
    <source>
        <dbReference type="PROSITE" id="PS51006"/>
    </source>
</evidence>
<feature type="binding site" evidence="5">
    <location>
        <position position="106"/>
    </location>
    <ligand>
        <name>S-methyl-5'-thioadenosine</name>
        <dbReference type="ChEBI" id="CHEBI:17509"/>
    </ligand>
</feature>
<dbReference type="OrthoDB" id="9793120at2"/>
<evidence type="ECO:0000256" key="3">
    <source>
        <dbReference type="ARBA" id="ARBA00023066"/>
    </source>
</evidence>
<dbReference type="Proteomes" id="UP000315252">
    <property type="component" value="Unassembled WGS sequence"/>
</dbReference>
<sequence>MSGWVEETLHEDLHVKLKIDRVLFDSQTEHQHLVIFENETFGRAMALDGVMQTTEKDEFIYHEMLTHLPIYAHGSVRKVLIIGGGDGGMLEEALKHPSIEKVTMVEIDRSVVDLCTTYLPSISNGAFDDPRADLVIADGRDFVANCEDRYDLVIIDSTDPIGPGAVLFTESFYRDCRCCLTEGGILVTQNGVPFVQAEELTSSVSFFRALFKDATCYLATIPTYVGGPMAFGWATDNAELRMTALAELRARFDAEPVESRYYTPEVHQGAFALPPYVSELIR</sequence>
<dbReference type="AlphaFoldDB" id="A0A545U1X6"/>
<dbReference type="SUPFAM" id="SSF53335">
    <property type="entry name" value="S-adenosyl-L-methionine-dependent methyltransferases"/>
    <property type="match status" value="1"/>
</dbReference>
<accession>A0A545U1X6</accession>
<comment type="caution">
    <text evidence="10">The sequence shown here is derived from an EMBL/GenBank/DDBJ whole genome shotgun (WGS) entry which is preliminary data.</text>
</comment>
<comment type="pathway">
    <text evidence="5">Amine and polyamine biosynthesis; spermidine biosynthesis; spermidine from putrescine: step 1/1.</text>
</comment>
<dbReference type="EC" id="2.5.1.16" evidence="5"/>
<keyword evidence="4 5" id="KW-0620">Polyamine biosynthesis</keyword>
<dbReference type="InterPro" id="IPR029063">
    <property type="entry name" value="SAM-dependent_MTases_sf"/>
</dbReference>
<evidence type="ECO:0000313" key="10">
    <source>
        <dbReference type="EMBL" id="TQV83456.1"/>
    </source>
</evidence>
<dbReference type="Pfam" id="PF01564">
    <property type="entry name" value="Spermine_synth"/>
    <property type="match status" value="1"/>
</dbReference>
<dbReference type="CDD" id="cd02440">
    <property type="entry name" value="AdoMet_MTases"/>
    <property type="match status" value="1"/>
</dbReference>
<comment type="function">
    <text evidence="5">Catalyzes the irreversible transfer of a propylamine group from the amino donor S-adenosylmethioninamine (decarboxy-AdoMet) to putrescine (1,4-diaminobutane) to yield spermidine.</text>
</comment>
<feature type="active site" description="Proton acceptor" evidence="5 6">
    <location>
        <position position="156"/>
    </location>
</feature>
<feature type="binding site" evidence="5">
    <location>
        <position position="31"/>
    </location>
    <ligand>
        <name>S-methyl-5'-thioadenosine</name>
        <dbReference type="ChEBI" id="CHEBI:17509"/>
    </ligand>
</feature>
<dbReference type="InterPro" id="IPR035246">
    <property type="entry name" value="Spermidine_synt_N"/>
</dbReference>
<evidence type="ECO:0000256" key="2">
    <source>
        <dbReference type="ARBA" id="ARBA00022679"/>
    </source>
</evidence>
<comment type="subunit">
    <text evidence="5">Homodimer or homotetramer.</text>
</comment>
<comment type="similarity">
    <text evidence="1 5 7">Belongs to the spermidine/spermine synthase family.</text>
</comment>
<feature type="domain" description="PABS" evidence="9">
    <location>
        <begin position="2"/>
        <end position="236"/>
    </location>
</feature>
<feature type="binding site" evidence="5">
    <location>
        <position position="86"/>
    </location>
    <ligand>
        <name>spermidine</name>
        <dbReference type="ChEBI" id="CHEBI:57834"/>
    </ligand>
</feature>
<reference evidence="10 11" key="1">
    <citation type="submission" date="2019-06" db="EMBL/GenBank/DDBJ databases">
        <title>Whole genome sequence for Rhodospirillaceae sp. R148.</title>
        <authorList>
            <person name="Wang G."/>
        </authorList>
    </citation>
    <scope>NUCLEOTIDE SEQUENCE [LARGE SCALE GENOMIC DNA]</scope>
    <source>
        <strain evidence="10 11">R148</strain>
    </source>
</reference>
<evidence type="ECO:0000256" key="4">
    <source>
        <dbReference type="ARBA" id="ARBA00023115"/>
    </source>
</evidence>
<dbReference type="PANTHER" id="PTHR11558:SF11">
    <property type="entry name" value="SPERMIDINE SYNTHASE"/>
    <property type="match status" value="1"/>
</dbReference>
<dbReference type="InterPro" id="IPR030374">
    <property type="entry name" value="PABS"/>
</dbReference>
<evidence type="ECO:0000256" key="8">
    <source>
        <dbReference type="RuleBase" id="RU003837"/>
    </source>
</evidence>
<evidence type="ECO:0000256" key="5">
    <source>
        <dbReference type="HAMAP-Rule" id="MF_00198"/>
    </source>
</evidence>
<feature type="binding site" evidence="5">
    <location>
        <begin position="156"/>
        <end position="159"/>
    </location>
    <ligand>
        <name>spermidine</name>
        <dbReference type="ChEBI" id="CHEBI:57834"/>
    </ligand>
</feature>
<evidence type="ECO:0000313" key="11">
    <source>
        <dbReference type="Proteomes" id="UP000315252"/>
    </source>
</evidence>
<gene>
    <name evidence="5 10" type="primary">speE</name>
    <name evidence="10" type="ORF">FKG95_02370</name>
</gene>
<dbReference type="RefSeq" id="WP_142894693.1">
    <property type="nucleotide sequence ID" value="NZ_ML660052.1"/>
</dbReference>
<evidence type="ECO:0000256" key="6">
    <source>
        <dbReference type="PROSITE-ProRule" id="PRU00354"/>
    </source>
</evidence>
<dbReference type="Gene3D" id="2.30.140.10">
    <property type="entry name" value="Spermidine synthase, tetramerisation domain"/>
    <property type="match status" value="1"/>
</dbReference>
<organism evidence="10 11">
    <name type="scientific">Denitrobaculum tricleocarpae</name>
    <dbReference type="NCBI Taxonomy" id="2591009"/>
    <lineage>
        <taxon>Bacteria</taxon>
        <taxon>Pseudomonadati</taxon>
        <taxon>Pseudomonadota</taxon>
        <taxon>Alphaproteobacteria</taxon>
        <taxon>Rhodospirillales</taxon>
        <taxon>Rhodospirillaceae</taxon>
        <taxon>Denitrobaculum</taxon>
    </lineage>
</organism>
<proteinExistence type="inferred from homology"/>
<evidence type="ECO:0000256" key="1">
    <source>
        <dbReference type="ARBA" id="ARBA00007867"/>
    </source>
</evidence>
<name>A0A545U1X6_9PROT</name>
<keyword evidence="3 5" id="KW-0745">Spermidine biosynthesis</keyword>
<keyword evidence="2 5" id="KW-0808">Transferase</keyword>